<dbReference type="AlphaFoldDB" id="A0A382B176"/>
<evidence type="ECO:0000313" key="1">
    <source>
        <dbReference type="EMBL" id="SVB07478.1"/>
    </source>
</evidence>
<accession>A0A382B176</accession>
<protein>
    <submittedName>
        <fullName evidence="1">Uncharacterized protein</fullName>
    </submittedName>
</protein>
<name>A0A382B176_9ZZZZ</name>
<organism evidence="1">
    <name type="scientific">marine metagenome</name>
    <dbReference type="NCBI Taxonomy" id="408172"/>
    <lineage>
        <taxon>unclassified sequences</taxon>
        <taxon>metagenomes</taxon>
        <taxon>ecological metagenomes</taxon>
    </lineage>
</organism>
<dbReference type="EMBL" id="UINC01027729">
    <property type="protein sequence ID" value="SVB07478.1"/>
    <property type="molecule type" value="Genomic_DNA"/>
</dbReference>
<sequence>MILKKLPMLHVHLPSGISFISKKQTKPIKIYEIL</sequence>
<proteinExistence type="predicted"/>
<reference evidence="1" key="1">
    <citation type="submission" date="2018-05" db="EMBL/GenBank/DDBJ databases">
        <authorList>
            <person name="Lanie J.A."/>
            <person name="Ng W.-L."/>
            <person name="Kazmierczak K.M."/>
            <person name="Andrzejewski T.M."/>
            <person name="Davidsen T.M."/>
            <person name="Wayne K.J."/>
            <person name="Tettelin H."/>
            <person name="Glass J.I."/>
            <person name="Rusch D."/>
            <person name="Podicherti R."/>
            <person name="Tsui H.-C.T."/>
            <person name="Winkler M.E."/>
        </authorList>
    </citation>
    <scope>NUCLEOTIDE SEQUENCE</scope>
</reference>
<gene>
    <name evidence="1" type="ORF">METZ01_LOCUS160332</name>
</gene>